<evidence type="ECO:0000313" key="3">
    <source>
        <dbReference type="EMBL" id="QHU16318.1"/>
    </source>
</evidence>
<evidence type="ECO:0000256" key="1">
    <source>
        <dbReference type="ARBA" id="ARBA00022801"/>
    </source>
</evidence>
<dbReference type="GO" id="GO:0000932">
    <property type="term" value="C:P-body"/>
    <property type="evidence" value="ECO:0007669"/>
    <property type="project" value="TreeGrafter"/>
</dbReference>
<dbReference type="AlphaFoldDB" id="A0A6C0KJ30"/>
<dbReference type="EMBL" id="MN740879">
    <property type="protein sequence ID" value="QHU16318.1"/>
    <property type="molecule type" value="Genomic_DNA"/>
</dbReference>
<dbReference type="PANTHER" id="PTHR23114:SF22">
    <property type="entry name" value="NUDIX HYDROLASE DOMAIN-CONTAINING PROTEIN"/>
    <property type="match status" value="1"/>
</dbReference>
<dbReference type="InterPro" id="IPR000086">
    <property type="entry name" value="NUDIX_hydrolase_dom"/>
</dbReference>
<proteinExistence type="predicted"/>
<sequence length="249" mass="29817">MKRNCKLPIVSIGLIPFTIINNKIKYLMIRRKDSVGYIDFLRGKYMLYNKQFIIKLLNVMTKNEKEKLLNIEFKDLWRQLWGEDINIQYRSEEKISNDKIRQLKEGIHVNGVTFDLQDCIDESNTLFEETEWGFPKGRKNYQEKDLACAIREFEEETGIHKDKINIINNIYPFEEIFIGSNYKAYKHKYFLTYIKDSNISLEYFQSTEVSKLEWKTIKECLECIRPYHIEKKNVIKNVDKVLNSLRLIS</sequence>
<feature type="domain" description="Nudix hydrolase" evidence="2">
    <location>
        <begin position="7"/>
        <end position="240"/>
    </location>
</feature>
<dbReference type="Pfam" id="PF00293">
    <property type="entry name" value="NUDIX"/>
    <property type="match status" value="1"/>
</dbReference>
<dbReference type="PROSITE" id="PS00893">
    <property type="entry name" value="NUDIX_BOX"/>
    <property type="match status" value="1"/>
</dbReference>
<reference evidence="3" key="1">
    <citation type="journal article" date="2020" name="Nature">
        <title>Giant virus diversity and host interactions through global metagenomics.</title>
        <authorList>
            <person name="Schulz F."/>
            <person name="Roux S."/>
            <person name="Paez-Espino D."/>
            <person name="Jungbluth S."/>
            <person name="Walsh D.A."/>
            <person name="Denef V.J."/>
            <person name="McMahon K.D."/>
            <person name="Konstantinidis K.T."/>
            <person name="Eloe-Fadrosh E.A."/>
            <person name="Kyrpides N.C."/>
            <person name="Woyke T."/>
        </authorList>
    </citation>
    <scope>NUCLEOTIDE SEQUENCE</scope>
    <source>
        <strain evidence="3">GVMAG-S-3300011013-78</strain>
    </source>
</reference>
<dbReference type="GO" id="GO:0016787">
    <property type="term" value="F:hydrolase activity"/>
    <property type="evidence" value="ECO:0007669"/>
    <property type="project" value="UniProtKB-KW"/>
</dbReference>
<protein>
    <recommendedName>
        <fullName evidence="2">Nudix hydrolase domain-containing protein</fullName>
    </recommendedName>
</protein>
<dbReference type="GO" id="GO:0000290">
    <property type="term" value="P:deadenylation-dependent decapping of nuclear-transcribed mRNA"/>
    <property type="evidence" value="ECO:0007669"/>
    <property type="project" value="TreeGrafter"/>
</dbReference>
<dbReference type="InterPro" id="IPR015797">
    <property type="entry name" value="NUDIX_hydrolase-like_dom_sf"/>
</dbReference>
<dbReference type="SUPFAM" id="SSF55811">
    <property type="entry name" value="Nudix"/>
    <property type="match status" value="1"/>
</dbReference>
<dbReference type="PANTHER" id="PTHR23114">
    <property type="entry name" value="M7GPPPN-MRNA HYDROLASE"/>
    <property type="match status" value="1"/>
</dbReference>
<dbReference type="Gene3D" id="3.90.79.10">
    <property type="entry name" value="Nucleoside Triphosphate Pyrophosphohydrolase"/>
    <property type="match status" value="1"/>
</dbReference>
<organism evidence="3">
    <name type="scientific">viral metagenome</name>
    <dbReference type="NCBI Taxonomy" id="1070528"/>
    <lineage>
        <taxon>unclassified sequences</taxon>
        <taxon>metagenomes</taxon>
        <taxon>organismal metagenomes</taxon>
    </lineage>
</organism>
<dbReference type="InterPro" id="IPR020084">
    <property type="entry name" value="NUDIX_hydrolase_CS"/>
</dbReference>
<evidence type="ECO:0000259" key="2">
    <source>
        <dbReference type="PROSITE" id="PS51462"/>
    </source>
</evidence>
<name>A0A6C0KJ30_9ZZZZ</name>
<dbReference type="PROSITE" id="PS51462">
    <property type="entry name" value="NUDIX"/>
    <property type="match status" value="1"/>
</dbReference>
<keyword evidence="1" id="KW-0378">Hydrolase</keyword>
<accession>A0A6C0KJ30</accession>